<evidence type="ECO:0000256" key="2">
    <source>
        <dbReference type="ARBA" id="ARBA00023125"/>
    </source>
</evidence>
<keyword evidence="1" id="KW-0805">Transcription regulation</keyword>
<evidence type="ECO:0000313" key="5">
    <source>
        <dbReference type="EMBL" id="MXO69204.1"/>
    </source>
</evidence>
<feature type="domain" description="HTH marR-type" evidence="4">
    <location>
        <begin position="11"/>
        <end position="144"/>
    </location>
</feature>
<sequence length="161" mass="18045">MTSTARPTKLDEFLPYQLSIASNAASNRIAEVYRNQFDLRIPEWRIMAVLGDAGSATQRDLAERTVMDKVAVNRACRSLEERGLLEREPNATDGRSHHLALTGEGRATYDRIMPLAREMEQRLFAAFTAEERATFSRMLSRVRDRAGQLDPDTDFGDPGAG</sequence>
<accession>A0ABW9UWH0</accession>
<organism evidence="5 6">
    <name type="scientific">Pelagerythrobacter marinus</name>
    <dbReference type="NCBI Taxonomy" id="538382"/>
    <lineage>
        <taxon>Bacteria</taxon>
        <taxon>Pseudomonadati</taxon>
        <taxon>Pseudomonadota</taxon>
        <taxon>Alphaproteobacteria</taxon>
        <taxon>Sphingomonadales</taxon>
        <taxon>Erythrobacteraceae</taxon>
        <taxon>Pelagerythrobacter</taxon>
    </lineage>
</organism>
<dbReference type="Proteomes" id="UP000444401">
    <property type="component" value="Unassembled WGS sequence"/>
</dbReference>
<evidence type="ECO:0000313" key="6">
    <source>
        <dbReference type="Proteomes" id="UP000444401"/>
    </source>
</evidence>
<dbReference type="PROSITE" id="PS50995">
    <property type="entry name" value="HTH_MARR_2"/>
    <property type="match status" value="1"/>
</dbReference>
<dbReference type="EMBL" id="WTYO01000004">
    <property type="protein sequence ID" value="MXO69204.1"/>
    <property type="molecule type" value="Genomic_DNA"/>
</dbReference>
<protein>
    <submittedName>
        <fullName evidence="5">MarR family transcriptional regulator</fullName>
    </submittedName>
</protein>
<dbReference type="InterPro" id="IPR000835">
    <property type="entry name" value="HTH_MarR-typ"/>
</dbReference>
<comment type="caution">
    <text evidence="5">The sequence shown here is derived from an EMBL/GenBank/DDBJ whole genome shotgun (WGS) entry which is preliminary data.</text>
</comment>
<dbReference type="InterPro" id="IPR023187">
    <property type="entry name" value="Tscrpt_reg_MarR-type_CS"/>
</dbReference>
<dbReference type="PANTHER" id="PTHR35790">
    <property type="entry name" value="HTH-TYPE TRANSCRIPTIONAL REGULATOR PCHR"/>
    <property type="match status" value="1"/>
</dbReference>
<dbReference type="PROSITE" id="PS01117">
    <property type="entry name" value="HTH_MARR_1"/>
    <property type="match status" value="1"/>
</dbReference>
<keyword evidence="3" id="KW-0804">Transcription</keyword>
<dbReference type="InterPro" id="IPR036388">
    <property type="entry name" value="WH-like_DNA-bd_sf"/>
</dbReference>
<dbReference type="InterPro" id="IPR052067">
    <property type="entry name" value="Metal_resp_HTH_trans_reg"/>
</dbReference>
<reference evidence="5 6" key="1">
    <citation type="submission" date="2019-12" db="EMBL/GenBank/DDBJ databases">
        <title>Genomic-based taxomic classification of the family Erythrobacteraceae.</title>
        <authorList>
            <person name="Xu L."/>
        </authorList>
    </citation>
    <scope>NUCLEOTIDE SEQUENCE [LARGE SCALE GENOMIC DNA]</scope>
    <source>
        <strain evidence="5 6">H32</strain>
    </source>
</reference>
<dbReference type="InterPro" id="IPR036390">
    <property type="entry name" value="WH_DNA-bd_sf"/>
</dbReference>
<dbReference type="Gene3D" id="1.10.10.10">
    <property type="entry name" value="Winged helix-like DNA-binding domain superfamily/Winged helix DNA-binding domain"/>
    <property type="match status" value="1"/>
</dbReference>
<evidence type="ECO:0000259" key="4">
    <source>
        <dbReference type="PROSITE" id="PS50995"/>
    </source>
</evidence>
<evidence type="ECO:0000256" key="1">
    <source>
        <dbReference type="ARBA" id="ARBA00023015"/>
    </source>
</evidence>
<dbReference type="Pfam" id="PF12802">
    <property type="entry name" value="MarR_2"/>
    <property type="match status" value="1"/>
</dbReference>
<dbReference type="RefSeq" id="WP_160733828.1">
    <property type="nucleotide sequence ID" value="NZ_CP139719.1"/>
</dbReference>
<dbReference type="PANTHER" id="PTHR35790:SF4">
    <property type="entry name" value="HTH-TYPE TRANSCRIPTIONAL REGULATOR PCHR"/>
    <property type="match status" value="1"/>
</dbReference>
<keyword evidence="6" id="KW-1185">Reference proteome</keyword>
<keyword evidence="2" id="KW-0238">DNA-binding</keyword>
<gene>
    <name evidence="5" type="ORF">GRI72_10235</name>
</gene>
<dbReference type="SUPFAM" id="SSF46785">
    <property type="entry name" value="Winged helix' DNA-binding domain"/>
    <property type="match status" value="1"/>
</dbReference>
<name>A0ABW9UWH0_9SPHN</name>
<dbReference type="PRINTS" id="PR00598">
    <property type="entry name" value="HTHMARR"/>
</dbReference>
<proteinExistence type="predicted"/>
<evidence type="ECO:0000256" key="3">
    <source>
        <dbReference type="ARBA" id="ARBA00023163"/>
    </source>
</evidence>
<dbReference type="SMART" id="SM00347">
    <property type="entry name" value="HTH_MARR"/>
    <property type="match status" value="1"/>
</dbReference>